<dbReference type="EMBL" id="AP023354">
    <property type="protein sequence ID" value="BCJ30728.1"/>
    <property type="molecule type" value="Genomic_DNA"/>
</dbReference>
<accession>A0A810L9I7</accession>
<dbReference type="SUPFAM" id="SSF53098">
    <property type="entry name" value="Ribonuclease H-like"/>
    <property type="match status" value="1"/>
</dbReference>
<dbReference type="InterPro" id="IPR012337">
    <property type="entry name" value="RNaseH-like_sf"/>
</dbReference>
<name>A0A810L9I7_9ACTN</name>
<dbReference type="AlphaFoldDB" id="A0A810L9I7"/>
<evidence type="ECO:0000313" key="2">
    <source>
        <dbReference type="Proteomes" id="UP000680750"/>
    </source>
</evidence>
<keyword evidence="2" id="KW-1185">Reference proteome</keyword>
<evidence type="ECO:0000313" key="1">
    <source>
        <dbReference type="EMBL" id="BCJ30728.1"/>
    </source>
</evidence>
<dbReference type="Proteomes" id="UP000680750">
    <property type="component" value="Chromosome"/>
</dbReference>
<dbReference type="KEGG" id="aser:Asera_48360"/>
<sequence>MHVDAWDPSYGRSFEADAGGAAGPAAASSAPVDAAVERPTGAWAPLTPPGEVRSPHTVLLVDGVRRIDARVWVEDDEGVARPGVCASYAAGAVRCDLAAGAAELALSAVTHGLFAPGPSVAPLRAHDRAVYVPHRVVGDDPSQVDAELQGRLYELEVQVSQRVRAEAGSKDDLLVVDGPLRGRTGMPRTLGYAKTHHKQYLDGDLTRVVTALAPGQRTPLFLLGGQWHRYSWYLRLPAGASSAPTRSAPIGSPWSGIVRLECPADWSLPDAIGWADLSAVTLPRFASTPYKDPRAPQNLVPIAGLERRLRGLLGDPRLLLRGLRTAAARTSAAPAGAGAVPARTTA</sequence>
<protein>
    <recommendedName>
        <fullName evidence="3">NurA domain-containing protein</fullName>
    </recommendedName>
</protein>
<reference evidence="1" key="1">
    <citation type="submission" date="2020-08" db="EMBL/GenBank/DDBJ databases">
        <title>Whole genome shotgun sequence of Actinocatenispora sera NBRC 101916.</title>
        <authorList>
            <person name="Komaki H."/>
            <person name="Tamura T."/>
        </authorList>
    </citation>
    <scope>NUCLEOTIDE SEQUENCE</scope>
    <source>
        <strain evidence="1">NBRC 101916</strain>
    </source>
</reference>
<organism evidence="1 2">
    <name type="scientific">Actinocatenispora sera</name>
    <dbReference type="NCBI Taxonomy" id="390989"/>
    <lineage>
        <taxon>Bacteria</taxon>
        <taxon>Bacillati</taxon>
        <taxon>Actinomycetota</taxon>
        <taxon>Actinomycetes</taxon>
        <taxon>Micromonosporales</taxon>
        <taxon>Micromonosporaceae</taxon>
        <taxon>Actinocatenispora</taxon>
    </lineage>
</organism>
<evidence type="ECO:0008006" key="3">
    <source>
        <dbReference type="Google" id="ProtNLM"/>
    </source>
</evidence>
<proteinExistence type="predicted"/>
<gene>
    <name evidence="1" type="ORF">Asera_48360</name>
</gene>